<comment type="caution">
    <text evidence="1">The sequence shown here is derived from an EMBL/GenBank/DDBJ whole genome shotgun (WGS) entry which is preliminary data.</text>
</comment>
<dbReference type="RefSeq" id="WP_167130263.1">
    <property type="nucleotide sequence ID" value="NZ_JAANCM010000010.1"/>
</dbReference>
<dbReference type="Proteomes" id="UP001155840">
    <property type="component" value="Unassembled WGS sequence"/>
</dbReference>
<name>A0AA43ZIK7_9HYPH</name>
<gene>
    <name evidence="1" type="ORF">G8E10_18720</name>
</gene>
<dbReference type="EMBL" id="JAANCM010000010">
    <property type="protein sequence ID" value="NHT77741.1"/>
    <property type="molecule type" value="Genomic_DNA"/>
</dbReference>
<organism evidence="1 2">
    <name type="scientific">Ferranicluibacter rubi</name>
    <dbReference type="NCBI Taxonomy" id="2715133"/>
    <lineage>
        <taxon>Bacteria</taxon>
        <taxon>Pseudomonadati</taxon>
        <taxon>Pseudomonadota</taxon>
        <taxon>Alphaproteobacteria</taxon>
        <taxon>Hyphomicrobiales</taxon>
        <taxon>Rhizobiaceae</taxon>
        <taxon>Ferranicluibacter</taxon>
    </lineage>
</organism>
<evidence type="ECO:0000313" key="2">
    <source>
        <dbReference type="Proteomes" id="UP001155840"/>
    </source>
</evidence>
<reference evidence="1" key="1">
    <citation type="submission" date="2020-03" db="EMBL/GenBank/DDBJ databases">
        <title>Ferranicluibacter endophyticum gen. nov., sp. nov., a new genus isolated from Rubus ulmifolius Schott. stem.</title>
        <authorList>
            <person name="Roca-Couso R."/>
            <person name="Flores-Felix J.D."/>
            <person name="Igual J.M."/>
            <person name="Rivas R."/>
        </authorList>
    </citation>
    <scope>NUCLEOTIDE SEQUENCE</scope>
    <source>
        <strain evidence="1">CRRU44</strain>
    </source>
</reference>
<accession>A0AA43ZIK7</accession>
<proteinExistence type="predicted"/>
<dbReference type="AlphaFoldDB" id="A0AA43ZIK7"/>
<keyword evidence="2" id="KW-1185">Reference proteome</keyword>
<protein>
    <submittedName>
        <fullName evidence="1">Uncharacterized protein</fullName>
    </submittedName>
</protein>
<evidence type="ECO:0000313" key="1">
    <source>
        <dbReference type="EMBL" id="NHT77741.1"/>
    </source>
</evidence>
<sequence length="293" mass="31402">MTIDKSTMIGSASPKAIAEYLELIGDTEAAAEFHRSGGGGQSMVLPFVKYVWGQTGAKIGFIPEGTKSGSCYIVDAIGMEPDESLREAALKISLDAFYAHNYPGMGKHRILCEFSGKNQTDKESEAMRFAVDLAANDQSAAAHIGQPIFVGVNVGREGLSFEGRTVNVKSEDDDLMLEALGNSTFKDGLSLLTTAQPVLKPFVKLAEGLVASVAKRSENREVFKFALGLDFSKSATSAKLRLGSYVVVQTDEHDWDWSSFVWSTGSGLVLPKADGAKPLKLNYMVFGVGRAGA</sequence>